<feature type="transmembrane region" description="Helical" evidence="1">
    <location>
        <begin position="20"/>
        <end position="39"/>
    </location>
</feature>
<gene>
    <name evidence="2" type="ORF">C0Z10_11280</name>
</gene>
<keyword evidence="1" id="KW-0812">Transmembrane</keyword>
<feature type="transmembrane region" description="Helical" evidence="1">
    <location>
        <begin position="51"/>
        <end position="69"/>
    </location>
</feature>
<keyword evidence="1" id="KW-1133">Transmembrane helix</keyword>
<accession>A0A3T0S1J6</accession>
<dbReference type="Proteomes" id="UP000285875">
    <property type="component" value="Chromosome"/>
</dbReference>
<organism evidence="2 3">
    <name type="scientific">Acidipropionibacterium jensenii</name>
    <dbReference type="NCBI Taxonomy" id="1749"/>
    <lineage>
        <taxon>Bacteria</taxon>
        <taxon>Bacillati</taxon>
        <taxon>Actinomycetota</taxon>
        <taxon>Actinomycetes</taxon>
        <taxon>Propionibacteriales</taxon>
        <taxon>Propionibacteriaceae</taxon>
        <taxon>Acidipropionibacterium</taxon>
    </lineage>
</organism>
<dbReference type="EMBL" id="CP025570">
    <property type="protein sequence ID" value="AZZ40234.1"/>
    <property type="molecule type" value="Genomic_DNA"/>
</dbReference>
<name>A0A3T0S1J6_9ACTN</name>
<dbReference type="AlphaFoldDB" id="A0A3T0S1J6"/>
<feature type="transmembrane region" description="Helical" evidence="1">
    <location>
        <begin position="126"/>
        <end position="150"/>
    </location>
</feature>
<sequence>MRRQGLILWCRQRGLARVAAVQLACLAWVIIGSGILVQVPPLLSGTGVEVANAAVVPLVGAVAIAWALARRDVALEAARRRPVWWWDATTALALSASYLAVTALLPASMAVVSFRNALGLTGLSLIAAAIGLTQLASTVPIAYTAASLFAGRMEMGRALWSWPVKYARDPIAASLAGLTFLLGAALYIYRVPTVQKQDDD</sequence>
<proteinExistence type="predicted"/>
<feature type="transmembrane region" description="Helical" evidence="1">
    <location>
        <begin position="171"/>
        <end position="189"/>
    </location>
</feature>
<protein>
    <submittedName>
        <fullName evidence="2">Uncharacterized protein</fullName>
    </submittedName>
</protein>
<evidence type="ECO:0000256" key="1">
    <source>
        <dbReference type="SAM" id="Phobius"/>
    </source>
</evidence>
<dbReference type="RefSeq" id="WP_097799447.1">
    <property type="nucleotide sequence ID" value="NZ_CP025570.1"/>
</dbReference>
<evidence type="ECO:0000313" key="2">
    <source>
        <dbReference type="EMBL" id="AZZ40234.1"/>
    </source>
</evidence>
<dbReference type="KEGG" id="aji:C0Z10_11280"/>
<keyword evidence="1" id="KW-0472">Membrane</keyword>
<reference evidence="3" key="1">
    <citation type="submission" date="2017-12" db="EMBL/GenBank/DDBJ databases">
        <title>Whole genome sequencing of Acidipropionibacterium jensenii strains JS279 and JS280.</title>
        <authorList>
            <person name="Deptula P."/>
            <person name="Laine P."/>
            <person name="Smolander O.-P."/>
            <person name="Paulin L."/>
            <person name="Auvinen P."/>
            <person name="Varmanen P."/>
        </authorList>
    </citation>
    <scope>NUCLEOTIDE SEQUENCE [LARGE SCALE GENOMIC DNA]</scope>
    <source>
        <strain evidence="3">JS280</strain>
    </source>
</reference>
<feature type="transmembrane region" description="Helical" evidence="1">
    <location>
        <begin position="90"/>
        <end position="114"/>
    </location>
</feature>
<evidence type="ECO:0000313" key="3">
    <source>
        <dbReference type="Proteomes" id="UP000285875"/>
    </source>
</evidence>